<dbReference type="RefSeq" id="WP_138217375.1">
    <property type="nucleotide sequence ID" value="NZ_VAUO01000001.1"/>
</dbReference>
<dbReference type="SUPFAM" id="SSF55729">
    <property type="entry name" value="Acyl-CoA N-acyltransferases (Nat)"/>
    <property type="match status" value="1"/>
</dbReference>
<dbReference type="AlphaFoldDB" id="A0A5R8ZIT5"/>
<dbReference type="Gene3D" id="3.40.630.30">
    <property type="match status" value="1"/>
</dbReference>
<keyword evidence="2" id="KW-0808">Transferase</keyword>
<dbReference type="InterPro" id="IPR000182">
    <property type="entry name" value="GNAT_dom"/>
</dbReference>
<protein>
    <submittedName>
        <fullName evidence="2">GNAT family N-acetyltransferase</fullName>
    </submittedName>
</protein>
<evidence type="ECO:0000313" key="3">
    <source>
        <dbReference type="Proteomes" id="UP000309819"/>
    </source>
</evidence>
<dbReference type="OrthoDB" id="7003280at2"/>
<evidence type="ECO:0000259" key="1">
    <source>
        <dbReference type="PROSITE" id="PS51186"/>
    </source>
</evidence>
<organism evidence="2 3">
    <name type="scientific">Pseudomonas mosselii</name>
    <dbReference type="NCBI Taxonomy" id="78327"/>
    <lineage>
        <taxon>Bacteria</taxon>
        <taxon>Pseudomonadati</taxon>
        <taxon>Pseudomonadota</taxon>
        <taxon>Gammaproteobacteria</taxon>
        <taxon>Pseudomonadales</taxon>
        <taxon>Pseudomonadaceae</taxon>
        <taxon>Pseudomonas</taxon>
    </lineage>
</organism>
<gene>
    <name evidence="2" type="ORF">FEM01_00735</name>
</gene>
<feature type="domain" description="N-acetyltransferase" evidence="1">
    <location>
        <begin position="17"/>
        <end position="163"/>
    </location>
</feature>
<dbReference type="Pfam" id="PF13508">
    <property type="entry name" value="Acetyltransf_7"/>
    <property type="match status" value="1"/>
</dbReference>
<accession>A0A5R8ZIT5</accession>
<sequence>MFILRRLDGVPPEAFQNQIRQLVIEHVGQLSSVAIAADNPLYPLYQYGVGLEVHQYLMALDGTRGLAVQLTLALHAESPDRLLGFALALPAQDDAQACALAYLAVHPDYRRQGIARGLVDALRGRFACVELSTFAEQVPWFEAMGLQVVTTAGPQVLMSSSGRASGALIGRLDIAPIYQTVEVMQIHAYLLKQHGEAAMREAERTRDARLDELTRQSQACVAQRMTRH</sequence>
<dbReference type="GO" id="GO:0016747">
    <property type="term" value="F:acyltransferase activity, transferring groups other than amino-acyl groups"/>
    <property type="evidence" value="ECO:0007669"/>
    <property type="project" value="InterPro"/>
</dbReference>
<dbReference type="InterPro" id="IPR016181">
    <property type="entry name" value="Acyl_CoA_acyltransferase"/>
</dbReference>
<proteinExistence type="predicted"/>
<dbReference type="Proteomes" id="UP000309819">
    <property type="component" value="Unassembled WGS sequence"/>
</dbReference>
<evidence type="ECO:0000313" key="2">
    <source>
        <dbReference type="EMBL" id="TLP64736.1"/>
    </source>
</evidence>
<reference evidence="2 3" key="1">
    <citation type="submission" date="2019-05" db="EMBL/GenBank/DDBJ databases">
        <title>Pseudomonas sp. SC006 isolated from lettuce that can produce HBGAs.</title>
        <authorList>
            <person name="Wang D."/>
            <person name="Liao N."/>
            <person name="Liu D."/>
            <person name="Zhang Z."/>
            <person name="Zou S."/>
        </authorList>
    </citation>
    <scope>NUCLEOTIDE SEQUENCE [LARGE SCALE GENOMIC DNA]</scope>
    <source>
        <strain evidence="2 3">SC006</strain>
    </source>
</reference>
<name>A0A5R8ZIT5_9PSED</name>
<keyword evidence="3" id="KW-1185">Reference proteome</keyword>
<dbReference type="PROSITE" id="PS51186">
    <property type="entry name" value="GNAT"/>
    <property type="match status" value="1"/>
</dbReference>
<dbReference type="EMBL" id="VAUO01000001">
    <property type="protein sequence ID" value="TLP64736.1"/>
    <property type="molecule type" value="Genomic_DNA"/>
</dbReference>
<comment type="caution">
    <text evidence="2">The sequence shown here is derived from an EMBL/GenBank/DDBJ whole genome shotgun (WGS) entry which is preliminary data.</text>
</comment>
<dbReference type="CDD" id="cd04301">
    <property type="entry name" value="NAT_SF"/>
    <property type="match status" value="1"/>
</dbReference>